<proteinExistence type="predicted"/>
<dbReference type="Proteomes" id="UP001295423">
    <property type="component" value="Unassembled WGS sequence"/>
</dbReference>
<comment type="caution">
    <text evidence="2">The sequence shown here is derived from an EMBL/GenBank/DDBJ whole genome shotgun (WGS) entry which is preliminary data.</text>
</comment>
<evidence type="ECO:0000313" key="2">
    <source>
        <dbReference type="EMBL" id="CAJ1960233.1"/>
    </source>
</evidence>
<name>A0AAD2G2H7_9STRA</name>
<gene>
    <name evidence="2" type="ORF">CYCCA115_LOCUS18633</name>
</gene>
<accession>A0AAD2G2H7</accession>
<dbReference type="AlphaFoldDB" id="A0AAD2G2H7"/>
<reference evidence="2" key="1">
    <citation type="submission" date="2023-08" db="EMBL/GenBank/DDBJ databases">
        <authorList>
            <person name="Audoor S."/>
            <person name="Bilcke G."/>
        </authorList>
    </citation>
    <scope>NUCLEOTIDE SEQUENCE</scope>
</reference>
<organism evidence="2 3">
    <name type="scientific">Cylindrotheca closterium</name>
    <dbReference type="NCBI Taxonomy" id="2856"/>
    <lineage>
        <taxon>Eukaryota</taxon>
        <taxon>Sar</taxon>
        <taxon>Stramenopiles</taxon>
        <taxon>Ochrophyta</taxon>
        <taxon>Bacillariophyta</taxon>
        <taxon>Bacillariophyceae</taxon>
        <taxon>Bacillariophycidae</taxon>
        <taxon>Bacillariales</taxon>
        <taxon>Bacillariaceae</taxon>
        <taxon>Cylindrotheca</taxon>
    </lineage>
</organism>
<evidence type="ECO:0000313" key="3">
    <source>
        <dbReference type="Proteomes" id="UP001295423"/>
    </source>
</evidence>
<dbReference type="EMBL" id="CAKOGP040002055">
    <property type="protein sequence ID" value="CAJ1960233.1"/>
    <property type="molecule type" value="Genomic_DNA"/>
</dbReference>
<sequence>MEEAILQRHPGQTAATQHRNKRGKPIDGIFTTSGVAVQAGGYYNFDEFFSCDHRGLWIDIDLEKSLGGYKPQKTPYKPRKLTMLDTTAVRRYLQLVHKGYEEYSIPSRLASLHHQLQLNEGTMTATMGRHYNCLHHQMYVVRRKAEEKCRRVTNGLVPWSPKMQQFWDRQSLWKILLKGRKGCRWRKDFLTVQAAKSKKKQWRSRKATDRFLRLRRMKQRVEARRQRRAKGKGSTGGLHAIQVKERLPSGEVGLRTVSERSQVEQGCMQENCARYDQTRLPHMTPPMDAPLYQMFNGHDAEQNSLALLEGRLTLPDGIDYPTRSFLSQCRFHKDHSMSPLEVSTEDHTYFCLGIRNTRALSLMACIMATLKLGFSPLWSPSVTPCFGISL</sequence>
<evidence type="ECO:0000256" key="1">
    <source>
        <dbReference type="SAM" id="MobiDB-lite"/>
    </source>
</evidence>
<protein>
    <submittedName>
        <fullName evidence="2">Uncharacterized protein</fullName>
    </submittedName>
</protein>
<feature type="region of interest" description="Disordered" evidence="1">
    <location>
        <begin position="1"/>
        <end position="25"/>
    </location>
</feature>
<keyword evidence="3" id="KW-1185">Reference proteome</keyword>